<dbReference type="AlphaFoldDB" id="A0AAW0GYF0"/>
<feature type="region of interest" description="Disordered" evidence="1">
    <location>
        <begin position="230"/>
        <end position="265"/>
    </location>
</feature>
<evidence type="ECO:0000313" key="2">
    <source>
        <dbReference type="EMBL" id="KAK7795493.1"/>
    </source>
</evidence>
<keyword evidence="3" id="KW-1185">Reference proteome</keyword>
<dbReference type="EMBL" id="JBBHLL010002259">
    <property type="protein sequence ID" value="KAK7795493.1"/>
    <property type="molecule type" value="Genomic_DNA"/>
</dbReference>
<feature type="region of interest" description="Disordered" evidence="1">
    <location>
        <begin position="1"/>
        <end position="31"/>
    </location>
</feature>
<dbReference type="Proteomes" id="UP001488838">
    <property type="component" value="Unassembled WGS sequence"/>
</dbReference>
<gene>
    <name evidence="2" type="ORF">U0070_015991</name>
</gene>
<proteinExistence type="predicted"/>
<comment type="caution">
    <text evidence="2">The sequence shown here is derived from an EMBL/GenBank/DDBJ whole genome shotgun (WGS) entry which is preliminary data.</text>
</comment>
<sequence length="265" mass="29055">MGKQLTFQPHPNPTGVPNLMPRPSKAGATAHSISPPPLWQFGNVIKCNPRSHPLCYWTCDNCSPQAKKLENCKLLLGNPCTSSYSYSCSGRGAPAVVGATAHSISLRAMWRFRNGFQCTNSFLIPLQSTTTIAATVDLGTQDQGYTQVMHVKSCKFLLDNPYTSSYNIHALGMMSPAGVGLPSRNTDSAWPSKKTMPVRTYFICNSYHQATICFSKAPYIKKYRGHQFAQPSALPPQSHPYSCSKAKTSAPKVRPGEQQVQLEVL</sequence>
<evidence type="ECO:0008006" key="4">
    <source>
        <dbReference type="Google" id="ProtNLM"/>
    </source>
</evidence>
<organism evidence="2 3">
    <name type="scientific">Myodes glareolus</name>
    <name type="common">Bank vole</name>
    <name type="synonym">Clethrionomys glareolus</name>
    <dbReference type="NCBI Taxonomy" id="447135"/>
    <lineage>
        <taxon>Eukaryota</taxon>
        <taxon>Metazoa</taxon>
        <taxon>Chordata</taxon>
        <taxon>Craniata</taxon>
        <taxon>Vertebrata</taxon>
        <taxon>Euteleostomi</taxon>
        <taxon>Mammalia</taxon>
        <taxon>Eutheria</taxon>
        <taxon>Euarchontoglires</taxon>
        <taxon>Glires</taxon>
        <taxon>Rodentia</taxon>
        <taxon>Myomorpha</taxon>
        <taxon>Muroidea</taxon>
        <taxon>Cricetidae</taxon>
        <taxon>Arvicolinae</taxon>
        <taxon>Myodes</taxon>
    </lineage>
</organism>
<accession>A0AAW0GYF0</accession>
<evidence type="ECO:0000313" key="3">
    <source>
        <dbReference type="Proteomes" id="UP001488838"/>
    </source>
</evidence>
<evidence type="ECO:0000256" key="1">
    <source>
        <dbReference type="SAM" id="MobiDB-lite"/>
    </source>
</evidence>
<name>A0AAW0GYF0_MYOGA</name>
<protein>
    <recommendedName>
        <fullName evidence="4">Xylanase inhibitor N-terminal domain-containing protein</fullName>
    </recommendedName>
</protein>
<reference evidence="2 3" key="1">
    <citation type="journal article" date="2023" name="bioRxiv">
        <title>Conserved and derived expression patterns and positive selection on dental genes reveal complex evolutionary context of ever-growing rodent molars.</title>
        <authorList>
            <person name="Calamari Z.T."/>
            <person name="Song A."/>
            <person name="Cohen E."/>
            <person name="Akter M."/>
            <person name="Roy R.D."/>
            <person name="Hallikas O."/>
            <person name="Christensen M.M."/>
            <person name="Li P."/>
            <person name="Marangoni P."/>
            <person name="Jernvall J."/>
            <person name="Klein O.D."/>
        </authorList>
    </citation>
    <scope>NUCLEOTIDE SEQUENCE [LARGE SCALE GENOMIC DNA]</scope>
    <source>
        <strain evidence="2">V071</strain>
    </source>
</reference>